<dbReference type="AlphaFoldDB" id="A0A835T367"/>
<feature type="domain" description="CAAX prenyl protease 2/Lysostaphin resistance protein A-like" evidence="2">
    <location>
        <begin position="295"/>
        <end position="349"/>
    </location>
</feature>
<dbReference type="GO" id="GO:0080120">
    <property type="term" value="P:CAAX-box protein maturation"/>
    <property type="evidence" value="ECO:0007669"/>
    <property type="project" value="UniProtKB-ARBA"/>
</dbReference>
<organism evidence="3 4">
    <name type="scientific">Chlamydomonas incerta</name>
    <dbReference type="NCBI Taxonomy" id="51695"/>
    <lineage>
        <taxon>Eukaryota</taxon>
        <taxon>Viridiplantae</taxon>
        <taxon>Chlorophyta</taxon>
        <taxon>core chlorophytes</taxon>
        <taxon>Chlorophyceae</taxon>
        <taxon>CS clade</taxon>
        <taxon>Chlamydomonadales</taxon>
        <taxon>Chlamydomonadaceae</taxon>
        <taxon>Chlamydomonas</taxon>
    </lineage>
</organism>
<comment type="caution">
    <text evidence="3">The sequence shown here is derived from an EMBL/GenBank/DDBJ whole genome shotgun (WGS) entry which is preliminary data.</text>
</comment>
<name>A0A835T367_CHLIN</name>
<feature type="region of interest" description="Disordered" evidence="1">
    <location>
        <begin position="223"/>
        <end position="245"/>
    </location>
</feature>
<reference evidence="3" key="1">
    <citation type="journal article" date="2020" name="bioRxiv">
        <title>Comparative genomics of Chlamydomonas.</title>
        <authorList>
            <person name="Craig R.J."/>
            <person name="Hasan A.R."/>
            <person name="Ness R.W."/>
            <person name="Keightley P.D."/>
        </authorList>
    </citation>
    <scope>NUCLEOTIDE SEQUENCE</scope>
    <source>
        <strain evidence="3">SAG 7.73</strain>
    </source>
</reference>
<feature type="region of interest" description="Disordered" evidence="1">
    <location>
        <begin position="259"/>
        <end position="279"/>
    </location>
</feature>
<keyword evidence="4" id="KW-1185">Reference proteome</keyword>
<dbReference type="PANTHER" id="PTHR43592:SF24">
    <property type="entry name" value="CAAX AMINO TERMINAL PROTEASE FAMILY PROTEIN"/>
    <property type="match status" value="1"/>
</dbReference>
<dbReference type="PANTHER" id="PTHR43592">
    <property type="entry name" value="CAAX AMINO TERMINAL PROTEASE"/>
    <property type="match status" value="1"/>
</dbReference>
<dbReference type="InterPro" id="IPR003675">
    <property type="entry name" value="Rce1/LyrA-like_dom"/>
</dbReference>
<proteinExistence type="predicted"/>
<dbReference type="Proteomes" id="UP000650467">
    <property type="component" value="Unassembled WGS sequence"/>
</dbReference>
<evidence type="ECO:0000313" key="4">
    <source>
        <dbReference type="Proteomes" id="UP000650467"/>
    </source>
</evidence>
<accession>A0A835T367</accession>
<protein>
    <recommendedName>
        <fullName evidence="2">CAAX prenyl protease 2/Lysostaphin resistance protein A-like domain-containing protein</fullName>
    </recommendedName>
</protein>
<gene>
    <name evidence="3" type="ORF">HXX76_006814</name>
</gene>
<evidence type="ECO:0000256" key="1">
    <source>
        <dbReference type="SAM" id="MobiDB-lite"/>
    </source>
</evidence>
<dbReference type="OrthoDB" id="551667at2759"/>
<dbReference type="EMBL" id="JAEHOC010000013">
    <property type="protein sequence ID" value="KAG2436516.1"/>
    <property type="molecule type" value="Genomic_DNA"/>
</dbReference>
<dbReference type="GO" id="GO:0004175">
    <property type="term" value="F:endopeptidase activity"/>
    <property type="evidence" value="ECO:0007669"/>
    <property type="project" value="UniProtKB-ARBA"/>
</dbReference>
<evidence type="ECO:0000259" key="2">
    <source>
        <dbReference type="Pfam" id="PF02517"/>
    </source>
</evidence>
<sequence>MGESPLSEHILGLVAPLRACAASDAAGAALPAQVAIPAVLVAAAAQAAGTGTLVASEFRGELLKQQQRLAASASGRAFQTTQGAPREPVTWQAAVAALGIRWSGGAAVWGVATAVVAAAAVATISLALAALSDAGAASGNTQALREVLLGADGGSGSGGGSLPLPLLAAALLLAECVLAPLAEELVFRRVLLCALAPAPAPVAGPAMVPAPAAHLGALELETAQVQQQEQQQQQPDSAAAPRPPASAAIAAAEAAASNAPAMPSAGSPPPASAGAEAGKGITAAPPPVLAWRPEWLGPLSLQAAAFAAYHLNPGEVLPQAALGGVLGLAYLASGRNLAVPLAGHALYNGAAVALLLLQP</sequence>
<dbReference type="Pfam" id="PF02517">
    <property type="entry name" value="Rce1-like"/>
    <property type="match status" value="1"/>
</dbReference>
<evidence type="ECO:0000313" key="3">
    <source>
        <dbReference type="EMBL" id="KAG2436516.1"/>
    </source>
</evidence>